<comment type="caution">
    <text evidence="3">The sequence shown here is derived from an EMBL/GenBank/DDBJ whole genome shotgun (WGS) entry which is preliminary data.</text>
</comment>
<protein>
    <submittedName>
        <fullName evidence="3">Ribosomal protein S18 acetylase RimI-like enzyme</fullName>
    </submittedName>
</protein>
<evidence type="ECO:0000313" key="3">
    <source>
        <dbReference type="EMBL" id="TQL79577.1"/>
    </source>
</evidence>
<dbReference type="PROSITE" id="PS51186">
    <property type="entry name" value="GNAT"/>
    <property type="match status" value="1"/>
</dbReference>
<evidence type="ECO:0000313" key="4">
    <source>
        <dbReference type="Proteomes" id="UP000317043"/>
    </source>
</evidence>
<dbReference type="InterPro" id="IPR016181">
    <property type="entry name" value="Acyl_CoA_acyltransferase"/>
</dbReference>
<dbReference type="SUPFAM" id="SSF55729">
    <property type="entry name" value="Acyl-CoA N-acyltransferases (Nat)"/>
    <property type="match status" value="1"/>
</dbReference>
<feature type="compositionally biased region" description="Basic residues" evidence="1">
    <location>
        <begin position="157"/>
        <end position="167"/>
    </location>
</feature>
<keyword evidence="3" id="KW-0689">Ribosomal protein</keyword>
<keyword evidence="4" id="KW-1185">Reference proteome</keyword>
<dbReference type="GO" id="GO:0016747">
    <property type="term" value="F:acyltransferase activity, transferring groups other than amino-acyl groups"/>
    <property type="evidence" value="ECO:0007669"/>
    <property type="project" value="InterPro"/>
</dbReference>
<gene>
    <name evidence="3" type="ORF">FB566_5187</name>
</gene>
<evidence type="ECO:0000259" key="2">
    <source>
        <dbReference type="PROSITE" id="PS51186"/>
    </source>
</evidence>
<dbReference type="Proteomes" id="UP000317043">
    <property type="component" value="Unassembled WGS sequence"/>
</dbReference>
<name>A0A543B424_9ACTN</name>
<sequence length="167" mass="17963">MIGEGIRLATRADLPEFLKLAAEVEHWFGPMVDEPGFHAAVLSRVDKSRALVADGEDGLHGGLLFGGRFPDFHIGWLVVATAARGTGVGRSLVAEAMRRFTAPPDSADVQAAVTVDVVTFGVDHPAAVHGGARAFYERLGFEPGRLEPTGPDGGSRQRFRWRGHRPI</sequence>
<dbReference type="GO" id="GO:0005840">
    <property type="term" value="C:ribosome"/>
    <property type="evidence" value="ECO:0007669"/>
    <property type="project" value="UniProtKB-KW"/>
</dbReference>
<feature type="region of interest" description="Disordered" evidence="1">
    <location>
        <begin position="145"/>
        <end position="167"/>
    </location>
</feature>
<keyword evidence="3" id="KW-0687">Ribonucleoprotein</keyword>
<dbReference type="InParanoid" id="A0A543B424"/>
<feature type="domain" description="N-acetyltransferase" evidence="2">
    <location>
        <begin position="4"/>
        <end position="166"/>
    </location>
</feature>
<dbReference type="EMBL" id="VFOW01000001">
    <property type="protein sequence ID" value="TQL79577.1"/>
    <property type="molecule type" value="Genomic_DNA"/>
</dbReference>
<dbReference type="AlphaFoldDB" id="A0A543B424"/>
<organism evidence="3 4">
    <name type="scientific">Stackebrandtia endophytica</name>
    <dbReference type="NCBI Taxonomy" id="1496996"/>
    <lineage>
        <taxon>Bacteria</taxon>
        <taxon>Bacillati</taxon>
        <taxon>Actinomycetota</taxon>
        <taxon>Actinomycetes</taxon>
        <taxon>Glycomycetales</taxon>
        <taxon>Glycomycetaceae</taxon>
        <taxon>Stackebrandtia</taxon>
    </lineage>
</organism>
<dbReference type="InterPro" id="IPR000182">
    <property type="entry name" value="GNAT_dom"/>
</dbReference>
<dbReference type="RefSeq" id="WP_211347877.1">
    <property type="nucleotide sequence ID" value="NZ_JBHTGS010000002.1"/>
</dbReference>
<reference evidence="3 4" key="1">
    <citation type="submission" date="2019-06" db="EMBL/GenBank/DDBJ databases">
        <title>Sequencing the genomes of 1000 actinobacteria strains.</title>
        <authorList>
            <person name="Klenk H.-P."/>
        </authorList>
    </citation>
    <scope>NUCLEOTIDE SEQUENCE [LARGE SCALE GENOMIC DNA]</scope>
    <source>
        <strain evidence="3 4">DSM 45928</strain>
    </source>
</reference>
<dbReference type="Pfam" id="PF13508">
    <property type="entry name" value="Acetyltransf_7"/>
    <property type="match status" value="1"/>
</dbReference>
<evidence type="ECO:0000256" key="1">
    <source>
        <dbReference type="SAM" id="MobiDB-lite"/>
    </source>
</evidence>
<proteinExistence type="predicted"/>
<dbReference type="Gene3D" id="3.40.630.30">
    <property type="match status" value="1"/>
</dbReference>
<accession>A0A543B424</accession>